<feature type="chain" id="PRO_5005246792" description="Periplasmic protein" evidence="1">
    <location>
        <begin position="25"/>
        <end position="95"/>
    </location>
</feature>
<dbReference type="AlphaFoldDB" id="A0A0J0YU01"/>
<name>A0A0J0YU01_9NEIS</name>
<dbReference type="STRING" id="1470200.PL75_01230"/>
<dbReference type="PATRIC" id="fig|1470200.3.peg.1039"/>
<evidence type="ECO:0000256" key="1">
    <source>
        <dbReference type="SAM" id="SignalP"/>
    </source>
</evidence>
<feature type="signal peptide" evidence="1">
    <location>
        <begin position="1"/>
        <end position="24"/>
    </location>
</feature>
<protein>
    <recommendedName>
        <fullName evidence="4">Periplasmic protein</fullName>
    </recommendedName>
</protein>
<evidence type="ECO:0008006" key="4">
    <source>
        <dbReference type="Google" id="ProtNLM"/>
    </source>
</evidence>
<proteinExistence type="predicted"/>
<comment type="caution">
    <text evidence="2">The sequence shown here is derived from an EMBL/GenBank/DDBJ whole genome shotgun (WGS) entry which is preliminary data.</text>
</comment>
<dbReference type="Proteomes" id="UP000036027">
    <property type="component" value="Unassembled WGS sequence"/>
</dbReference>
<dbReference type="RefSeq" id="WP_047760099.1">
    <property type="nucleotide sequence ID" value="NZ_CP091510.1"/>
</dbReference>
<dbReference type="EMBL" id="JTDO01000002">
    <property type="protein sequence ID" value="KLT73602.1"/>
    <property type="molecule type" value="Genomic_DNA"/>
</dbReference>
<accession>A0A0J0YU01</accession>
<evidence type="ECO:0000313" key="2">
    <source>
        <dbReference type="EMBL" id="KLT73602.1"/>
    </source>
</evidence>
<keyword evidence="3" id="KW-1185">Reference proteome</keyword>
<organism evidence="2 3">
    <name type="scientific">Neisseria arctica</name>
    <dbReference type="NCBI Taxonomy" id="1470200"/>
    <lineage>
        <taxon>Bacteria</taxon>
        <taxon>Pseudomonadati</taxon>
        <taxon>Pseudomonadota</taxon>
        <taxon>Betaproteobacteria</taxon>
        <taxon>Neisseriales</taxon>
        <taxon>Neisseriaceae</taxon>
        <taxon>Neisseria</taxon>
    </lineage>
</organism>
<sequence length="95" mass="9711">MNKTKIFTLFAAAAVLAIGANAYAAKEIKIAADNSGYSQDDAQKLASTAVSMGVKEPVNLNLAGGNLTVSGSNSTKCVFKVGSESKPKIQGVSCK</sequence>
<keyword evidence="1" id="KW-0732">Signal</keyword>
<reference evidence="2 3" key="1">
    <citation type="submission" date="2014-11" db="EMBL/GenBank/DDBJ databases">
        <title>Genome of a novel goose pathogen.</title>
        <authorList>
            <person name="Hansen C.M."/>
            <person name="Hueffer K."/>
            <person name="Choi S.C."/>
        </authorList>
    </citation>
    <scope>NUCLEOTIDE SEQUENCE [LARGE SCALE GENOMIC DNA]</scope>
    <source>
        <strain evidence="2 3">KH1503</strain>
    </source>
</reference>
<evidence type="ECO:0000313" key="3">
    <source>
        <dbReference type="Proteomes" id="UP000036027"/>
    </source>
</evidence>
<gene>
    <name evidence="2" type="ORF">PL75_01230</name>
</gene>
<dbReference type="OrthoDB" id="8613622at2"/>